<evidence type="ECO:0000256" key="1">
    <source>
        <dbReference type="ARBA" id="ARBA00004173"/>
    </source>
</evidence>
<dbReference type="InterPro" id="IPR026299">
    <property type="entry name" value="MRP-S31"/>
</dbReference>
<accession>A0A9N6ZH44</accession>
<proteinExistence type="inferred from homology"/>
<dbReference type="Pfam" id="PF15433">
    <property type="entry name" value="MRP-S31"/>
    <property type="match status" value="1"/>
</dbReference>
<keyword evidence="5" id="KW-0496">Mitochondrion</keyword>
<evidence type="ECO:0000313" key="9">
    <source>
        <dbReference type="EMBL" id="CAG4645483.1"/>
    </source>
</evidence>
<dbReference type="GO" id="GO:0003735">
    <property type="term" value="F:structural constituent of ribosome"/>
    <property type="evidence" value="ECO:0007669"/>
    <property type="project" value="InterPro"/>
</dbReference>
<evidence type="ECO:0000256" key="8">
    <source>
        <dbReference type="ARBA" id="ARBA00035363"/>
    </source>
</evidence>
<dbReference type="PANTHER" id="PTHR13231">
    <property type="entry name" value="MITOCHONDRIAL RIBOSOMAL PROTEIN S31"/>
    <property type="match status" value="1"/>
</dbReference>
<sequence length="155" mass="18169">MLVNGKPLNIFDDDLQTGLGPVLSTYDALQKKELKLCVNQPPRNRFEEMVQWTEQGKLWNFPIANEQGMDEERNFGFHEHVFLERHLNPWCPKRGPIRHFMELVCTGLSKNPYITVQQKKTHIEWFRKYFEEKRTILASVGALQDSSPKEEAKPV</sequence>
<evidence type="ECO:0000256" key="2">
    <source>
        <dbReference type="ARBA" id="ARBA00011057"/>
    </source>
</evidence>
<gene>
    <name evidence="9" type="primary">EOG090X04UC</name>
</gene>
<dbReference type="EMBL" id="OC988828">
    <property type="protein sequence ID" value="CAG4645483.1"/>
    <property type="molecule type" value="Genomic_DNA"/>
</dbReference>
<name>A0A9N6ZH44_9CRUS</name>
<protein>
    <recommendedName>
        <fullName evidence="7">Small ribosomal subunit protein mS31</fullName>
    </recommendedName>
    <alternativeName>
        <fullName evidence="8">28S ribosomal protein S31, mitochondrial</fullName>
    </alternativeName>
</protein>
<keyword evidence="4" id="KW-0689">Ribosomal protein</keyword>
<evidence type="ECO:0000256" key="4">
    <source>
        <dbReference type="ARBA" id="ARBA00022980"/>
    </source>
</evidence>
<keyword evidence="3" id="KW-0809">Transit peptide</keyword>
<reference evidence="9" key="1">
    <citation type="submission" date="2021-04" db="EMBL/GenBank/DDBJ databases">
        <authorList>
            <person name="Cornetti L."/>
        </authorList>
    </citation>
    <scope>NUCLEOTIDE SEQUENCE</scope>
</reference>
<evidence type="ECO:0000256" key="5">
    <source>
        <dbReference type="ARBA" id="ARBA00023128"/>
    </source>
</evidence>
<evidence type="ECO:0000256" key="6">
    <source>
        <dbReference type="ARBA" id="ARBA00023274"/>
    </source>
</evidence>
<evidence type="ECO:0000256" key="7">
    <source>
        <dbReference type="ARBA" id="ARBA00035133"/>
    </source>
</evidence>
<comment type="similarity">
    <text evidence="2">Belongs to the mitochondrion-specific ribosomal protein mS31 family.</text>
</comment>
<dbReference type="GO" id="GO:0005763">
    <property type="term" value="C:mitochondrial small ribosomal subunit"/>
    <property type="evidence" value="ECO:0007669"/>
    <property type="project" value="InterPro"/>
</dbReference>
<evidence type="ECO:0000256" key="3">
    <source>
        <dbReference type="ARBA" id="ARBA00022946"/>
    </source>
</evidence>
<dbReference type="AlphaFoldDB" id="A0A9N6ZH44"/>
<dbReference type="PANTHER" id="PTHR13231:SF3">
    <property type="entry name" value="SMALL RIBOSOMAL SUBUNIT PROTEIN MS31"/>
    <property type="match status" value="1"/>
</dbReference>
<organism evidence="9">
    <name type="scientific">Lynceus sp. MCZ IZ 141354</name>
    <dbReference type="NCBI Taxonomy" id="1930659"/>
    <lineage>
        <taxon>Eukaryota</taxon>
        <taxon>Metazoa</taxon>
        <taxon>Ecdysozoa</taxon>
        <taxon>Arthropoda</taxon>
        <taxon>Crustacea</taxon>
        <taxon>Branchiopoda</taxon>
        <taxon>Diplostraca</taxon>
        <taxon>Laevicaudata</taxon>
        <taxon>Lynceidae</taxon>
        <taxon>Lynceus</taxon>
    </lineage>
</organism>
<comment type="subcellular location">
    <subcellularLocation>
        <location evidence="1">Mitochondrion</location>
    </subcellularLocation>
</comment>
<keyword evidence="6" id="KW-0687">Ribonucleoprotein</keyword>